<feature type="transmembrane region" description="Helical" evidence="17">
    <location>
        <begin position="465"/>
        <end position="482"/>
    </location>
</feature>
<evidence type="ECO:0000256" key="4">
    <source>
        <dbReference type="ARBA" id="ARBA00022484"/>
    </source>
</evidence>
<dbReference type="GO" id="GO:0039694">
    <property type="term" value="P:viral RNA genome replication"/>
    <property type="evidence" value="ECO:0007669"/>
    <property type="project" value="InterPro"/>
</dbReference>
<evidence type="ECO:0000256" key="2">
    <source>
        <dbReference type="ARBA" id="ARBA00004517"/>
    </source>
</evidence>
<evidence type="ECO:0000259" key="20">
    <source>
        <dbReference type="PROSITE" id="PS51874"/>
    </source>
</evidence>
<evidence type="ECO:0000259" key="19">
    <source>
        <dbReference type="PROSITE" id="PS51218"/>
    </source>
</evidence>
<keyword evidence="4" id="KW-0696">RNA-directed RNA polymerase</keyword>
<evidence type="ECO:0000256" key="3">
    <source>
        <dbReference type="ARBA" id="ARBA00020936"/>
    </source>
</evidence>
<dbReference type="GO" id="GO:0003968">
    <property type="term" value="F:RNA-directed RNA polymerase activity"/>
    <property type="evidence" value="ECO:0007669"/>
    <property type="project" value="UniProtKB-KW"/>
</dbReference>
<dbReference type="InterPro" id="IPR044067">
    <property type="entry name" value="PCV_3C_PRO"/>
</dbReference>
<dbReference type="GO" id="GO:0044166">
    <property type="term" value="C:host cell endoplasmic reticulum lumen"/>
    <property type="evidence" value="ECO:0007669"/>
    <property type="project" value="UniProtKB-SubCell"/>
</dbReference>
<dbReference type="GO" id="GO:0006508">
    <property type="term" value="P:proteolysis"/>
    <property type="evidence" value="ECO:0007669"/>
    <property type="project" value="UniProtKB-KW"/>
</dbReference>
<dbReference type="RefSeq" id="YP_010840563.1">
    <property type="nucleotide sequence ID" value="NC_078824.1"/>
</dbReference>
<keyword evidence="15" id="KW-1038">Host endoplasmic reticulum</keyword>
<keyword evidence="12" id="KW-0067">ATP-binding</keyword>
<dbReference type="EMBL" id="MT591564">
    <property type="protein sequence ID" value="QYY47938.1"/>
    <property type="molecule type" value="Genomic_RNA"/>
</dbReference>
<dbReference type="GO" id="GO:0003724">
    <property type="term" value="F:RNA helicase activity"/>
    <property type="evidence" value="ECO:0007669"/>
    <property type="project" value="InterPro"/>
</dbReference>
<comment type="subcellular location">
    <subcellularLocation>
        <location evidence="1">Host endoplasmic reticulum lumen</location>
    </subcellularLocation>
    <subcellularLocation>
        <location evidence="2">Host endoplasmic reticulum membrane</location>
        <topology evidence="2">Single-pass membrane protein</topology>
    </subcellularLocation>
</comment>
<keyword evidence="10" id="KW-0378">Hydrolase</keyword>
<evidence type="ECO:0000256" key="5">
    <source>
        <dbReference type="ARBA" id="ARBA00022670"/>
    </source>
</evidence>
<keyword evidence="8" id="KW-0548">Nucleotidyltransferase</keyword>
<dbReference type="Pfam" id="PF00680">
    <property type="entry name" value="RdRP_1"/>
    <property type="match status" value="1"/>
</dbReference>
<name>A0A8G0YIA3_9SECO</name>
<evidence type="ECO:0000256" key="15">
    <source>
        <dbReference type="ARBA" id="ARBA00023184"/>
    </source>
</evidence>
<evidence type="ECO:0000259" key="18">
    <source>
        <dbReference type="PROSITE" id="PS50507"/>
    </source>
</evidence>
<proteinExistence type="predicted"/>
<evidence type="ECO:0000256" key="8">
    <source>
        <dbReference type="ARBA" id="ARBA00022695"/>
    </source>
</evidence>
<feature type="transmembrane region" description="Helical" evidence="17">
    <location>
        <begin position="1112"/>
        <end position="1132"/>
    </location>
</feature>
<dbReference type="InterPro" id="IPR043128">
    <property type="entry name" value="Rev_trsase/Diguanyl_cyclase"/>
</dbReference>
<evidence type="ECO:0000256" key="6">
    <source>
        <dbReference type="ARBA" id="ARBA00022679"/>
    </source>
</evidence>
<keyword evidence="6" id="KW-0808">Transferase</keyword>
<evidence type="ECO:0000313" key="22">
    <source>
        <dbReference type="Proteomes" id="UP001057741"/>
    </source>
</evidence>
<evidence type="ECO:0000256" key="16">
    <source>
        <dbReference type="ARBA" id="ARBA00031919"/>
    </source>
</evidence>
<organism evidence="21 22">
    <name type="scientific">Blueberry leaf mottle virus</name>
    <dbReference type="NCBI Taxonomy" id="38172"/>
    <lineage>
        <taxon>Viruses</taxon>
        <taxon>Riboviria</taxon>
        <taxon>Orthornavirae</taxon>
        <taxon>Pisuviricota</taxon>
        <taxon>Pisoniviricetes</taxon>
        <taxon>Picornavirales</taxon>
        <taxon>Secoviridae</taxon>
        <taxon>Comovirinae</taxon>
        <taxon>Nepovirus</taxon>
        <taxon>Nepovirus myrtilli</taxon>
    </lineage>
</organism>
<evidence type="ECO:0000256" key="1">
    <source>
        <dbReference type="ARBA" id="ARBA00004149"/>
    </source>
</evidence>
<dbReference type="GO" id="GO:0005524">
    <property type="term" value="F:ATP binding"/>
    <property type="evidence" value="ECO:0007669"/>
    <property type="project" value="UniProtKB-KW"/>
</dbReference>
<evidence type="ECO:0000256" key="7">
    <source>
        <dbReference type="ARBA" id="ARBA00022692"/>
    </source>
</evidence>
<dbReference type="InterPro" id="IPR000605">
    <property type="entry name" value="Helicase_SF3_ssDNA/RNA_vir"/>
</dbReference>
<evidence type="ECO:0000256" key="11">
    <source>
        <dbReference type="ARBA" id="ARBA00022807"/>
    </source>
</evidence>
<keyword evidence="13" id="KW-0693">Viral RNA replication</keyword>
<sequence>MASRTIGSVTLRPRFLIEESRLIRYVLTSSSTFAVTFLAQGASLKPTVVARAIINGVVAIDTVNFGFTTANGEPLTWAQTARVVRQFQLAHTKFVAAGLRQFNKKVDLSAKRFALKKSARIAAGVRRSCKTILASLDADLPCNGRQRRAIIKAHREATVLAAQKSEIFKKIRADKRAERARARLQAEALYVPAVRSIRTSYICPLKKEEDEPCVVRGRSFERTARRSATSTLSSSPPPRVRSPYESELFVLESRCRQAASLDLPPEVKHFFFSAADISSSVAHFEAISCLASYVCKYYARFPIPAYFAQLRTLSSDSSIKNVIRLSSSLHGELMAFDQIFKNDQIANGMGAFVAGLATGAVAAVSAVKVGAGALASAAKSAIDYGEAAFDRCSLKFVGTVGQATQQFGDTLLNLVYAQFDKCFAHLLSPFTHARDIIANYWRAVREWIKKMWGNLSIEIQALFDSTWWALALIVVSGLVMLTEKLLVSLGVLSHVGAITTLFMTGFMAYLGWNLASEGDSAESTLLRTIHALVHAVLDRAIGSGSGADLNANAPNILEFPLRILETLGTGLISAPLGTLQYMGKYGQAMDQIRKGKDAMKEFIGFIFDRMSDAWDYMSGRKDTFFREISSMTKVQIVPWIEKSQKLVLEAQTVAVTDPVLMDTVTHLLYQGHVLQSTLAGAKRTTSLDYGRVVSALVVELTKVRAQCARAGIFEGRRCEPFWVYLYGPSHCGKSLFMEDVSRRLLKDNGHAPNDIYAKNARDSYWSGYLRQACVQIDDLSACVTEPSVESEFLQTIGSKDYKLNMAAVEDKGMSFNSSIFVTTSNVFTAPTDAKILDKMAYNNRRGAVVQCRRAPGVEFSARHPSLSCEGRLVNIQDETPITEWMNCSKILEQVSQMNAVHRDKELTLMCNYRERNELLHPIHDGAKNFLKNCTKSLIFDSIACDGKLYIVDKVTRTVEEAKEAPNPGLENSCLFIMDSMKTEIDRNARSGMLNTFLYSLLEGPCEVESVDKLSAGATDGQKTFFKELPLFERVYLRLVQKRIEYVKGIPELAFKVDIKAHILQSLATGYKEVCAHGGKILTVVAALVLILILYSTFFSIFSVFIRGDQSGMATLATMGALSANAGSVSTVYSSSEGSRASYSTRNPPIQYRSVGGSTYSANSAGKDEFLMNLLVWLETPGGGLTSAIRGKGRFLYLTKHQAEAIPNGARVECVSRLQDGSVRAVRIIWDSKNIREYAGTEAVTYHDATLSPLPEPHKAAFDVDIEALPTLFDMNVVVVKRKSTLRHVDPSLQALPAEQPIIDRWSSNGKLNRTMQSFNTFAYGGMYRNEIPISICSKCPTYAEDCGAMLTTMWKGQRRVIGMHVASGYKDSSMKDWTSTATLLPTTTDLTCNSGISMVEEKGCDYPGYRKLGWIPKMSDRPYITGRTMFEPVPEELKYQPTNLVETFSDGTERKVEVEIKQPAILTPTDSRIPAGMKYDPLVQGMEKFKQPMDLLDDGLCAEIASDIAESWHDCMDALEDTTDDVAINGAEDEFFDKFNMQTSEGYPWVKQRGIGQSGKSRYFEEAGDGSLIMKRDTPVYKAYNDLQEISRMQVPELICIETPKDECLPLRKITVKPKTRLFSILPLEFNLLLRKKFLSFAANLQQNRDKLPTQVGVDPYSREWGHIFSRLRSKNSVAINCDYASFDGLITAQILRHIGNAINSMYKDDDASKKQRHNMLMAIVNRKSICGSQVYEVSAGIPSGCALTVLLNSIFNELLIRYVWKTTVVGVPREMFSSYVTLIVYGDDNLISVHPEFLPYFNGMVIQKKLKDVGVTITDGSDKTAEGIYEKPFEKLDFLKRRFAKQSDGTVLAPLDVASIFTSLQNVTLGAGSIPAAVKQNVHSALIELYLHQRPEWFDDLRSFYVRGQGWTDLFTWQQARAFHREHMTGVLPWAPHRMLDIPVEKTKLTRAMANQGEADYKCQVAERIFVCGPKSNLSQEPAHFVVSHTGSLKRGETGIVAPVDFVSEGQGRLPTQMWVKKFRSESHTFRVMINDAYTRGHSIYFRSDPPYITNWLSATSFALGKGMDYKAILGLYHNVCTPDAQCLDEYFVSARFRRVDAYRPPHITNRY</sequence>
<keyword evidence="14 17" id="KW-1133">Transmembrane helix</keyword>
<accession>A0A8G0YIA3</accession>
<dbReference type="KEGG" id="vg:80551748"/>
<keyword evidence="17" id="KW-0472">Membrane</keyword>
<feature type="domain" description="RdRp catalytic" evidence="18">
    <location>
        <begin position="1677"/>
        <end position="1802"/>
    </location>
</feature>
<dbReference type="SUPFAM" id="SSF56672">
    <property type="entry name" value="DNA/RNA polymerases"/>
    <property type="match status" value="1"/>
</dbReference>
<evidence type="ECO:0000256" key="17">
    <source>
        <dbReference type="SAM" id="Phobius"/>
    </source>
</evidence>
<dbReference type="InterPro" id="IPR007094">
    <property type="entry name" value="RNA-dir_pol_PSvirus"/>
</dbReference>
<protein>
    <recommendedName>
        <fullName evidence="3">RNA1 polyprotein</fullName>
    </recommendedName>
    <alternativeName>
        <fullName evidence="16">P1</fullName>
    </alternativeName>
</protein>
<dbReference type="PROSITE" id="PS51874">
    <property type="entry name" value="PCV_3C_PRO"/>
    <property type="match status" value="1"/>
</dbReference>
<dbReference type="InterPro" id="IPR043502">
    <property type="entry name" value="DNA/RNA_pol_sf"/>
</dbReference>
<evidence type="ECO:0000256" key="10">
    <source>
        <dbReference type="ARBA" id="ARBA00022801"/>
    </source>
</evidence>
<dbReference type="GO" id="GO:0006351">
    <property type="term" value="P:DNA-templated transcription"/>
    <property type="evidence" value="ECO:0007669"/>
    <property type="project" value="InterPro"/>
</dbReference>
<keyword evidence="9" id="KW-0547">Nucleotide-binding</keyword>
<dbReference type="PROSITE" id="PS50507">
    <property type="entry name" value="RDRP_SSRNA_POS"/>
    <property type="match status" value="1"/>
</dbReference>
<evidence type="ECO:0000256" key="14">
    <source>
        <dbReference type="ARBA" id="ARBA00022989"/>
    </source>
</evidence>
<evidence type="ECO:0000256" key="13">
    <source>
        <dbReference type="ARBA" id="ARBA00022953"/>
    </source>
</evidence>
<dbReference type="Proteomes" id="UP001057741">
    <property type="component" value="Genome"/>
</dbReference>
<evidence type="ECO:0000256" key="12">
    <source>
        <dbReference type="ARBA" id="ARBA00022840"/>
    </source>
</evidence>
<dbReference type="InterPro" id="IPR014759">
    <property type="entry name" value="Helicase_SF3_ssRNA_vir"/>
</dbReference>
<dbReference type="GeneID" id="80551748"/>
<dbReference type="InterPro" id="IPR001205">
    <property type="entry name" value="RNA-dir_pol_C"/>
</dbReference>
<dbReference type="GO" id="GO:0003723">
    <property type="term" value="F:RNA binding"/>
    <property type="evidence" value="ECO:0007669"/>
    <property type="project" value="InterPro"/>
</dbReference>
<dbReference type="GO" id="GO:0044167">
    <property type="term" value="C:host cell endoplasmic reticulum membrane"/>
    <property type="evidence" value="ECO:0007669"/>
    <property type="project" value="UniProtKB-SubCell"/>
</dbReference>
<evidence type="ECO:0000256" key="9">
    <source>
        <dbReference type="ARBA" id="ARBA00022741"/>
    </source>
</evidence>
<keyword evidence="11" id="KW-0788">Thiol protease</keyword>
<dbReference type="PROSITE" id="PS51218">
    <property type="entry name" value="SF3_HELICASE_2"/>
    <property type="match status" value="1"/>
</dbReference>
<feature type="transmembrane region" description="Helical" evidence="17">
    <location>
        <begin position="1080"/>
        <end position="1105"/>
    </location>
</feature>
<feature type="transmembrane region" description="Helical" evidence="17">
    <location>
        <begin position="489"/>
        <end position="512"/>
    </location>
</feature>
<keyword evidence="5" id="KW-0645">Protease</keyword>
<evidence type="ECO:0000313" key="21">
    <source>
        <dbReference type="EMBL" id="QYY47938.1"/>
    </source>
</evidence>
<dbReference type="Pfam" id="PF00910">
    <property type="entry name" value="RNA_helicase"/>
    <property type="match status" value="1"/>
</dbReference>
<dbReference type="GO" id="GO:0004197">
    <property type="term" value="F:cysteine-type endopeptidase activity"/>
    <property type="evidence" value="ECO:0007669"/>
    <property type="project" value="InterPro"/>
</dbReference>
<feature type="domain" description="Peptidase C3" evidence="20">
    <location>
        <begin position="1159"/>
        <end position="1390"/>
    </location>
</feature>
<dbReference type="Gene3D" id="3.30.70.270">
    <property type="match status" value="1"/>
</dbReference>
<keyword evidence="22" id="KW-1185">Reference proteome</keyword>
<feature type="domain" description="SF3 helicase" evidence="19">
    <location>
        <begin position="699"/>
        <end position="866"/>
    </location>
</feature>
<reference evidence="21" key="1">
    <citation type="submission" date="2020-06" db="EMBL/GenBank/DDBJ databases">
        <title>High-throughput sequencing of viruses and non-viral vascular-limited pathogens in blueberry (Vaccinium corymbosum) in Ohio.</title>
        <authorList>
            <person name="Massawe D.P."/>
            <person name="Miller S.A."/>
            <person name="Paul P.A."/>
            <person name="Ivey M.L.L."/>
        </authorList>
    </citation>
    <scope>NUCLEOTIDE SEQUENCE</scope>
    <source>
        <strain evidence="21">BLMoV-OH19</strain>
    </source>
</reference>
<keyword evidence="7 17" id="KW-0812">Transmembrane</keyword>